<feature type="region of interest" description="Disordered" evidence="1">
    <location>
        <begin position="120"/>
        <end position="178"/>
    </location>
</feature>
<evidence type="ECO:0000313" key="2">
    <source>
        <dbReference type="EMBL" id="RIB29675.1"/>
    </source>
</evidence>
<reference evidence="2 3" key="1">
    <citation type="submission" date="2018-06" db="EMBL/GenBank/DDBJ databases">
        <title>Comparative genomics reveals the genomic features of Rhizophagus irregularis, R. cerebriforme, R. diaphanum and Gigaspora rosea, and their symbiotic lifestyle signature.</title>
        <authorList>
            <person name="Morin E."/>
            <person name="San Clemente H."/>
            <person name="Chen E.C.H."/>
            <person name="De La Providencia I."/>
            <person name="Hainaut M."/>
            <person name="Kuo A."/>
            <person name="Kohler A."/>
            <person name="Murat C."/>
            <person name="Tang N."/>
            <person name="Roy S."/>
            <person name="Loubradou J."/>
            <person name="Henrissat B."/>
            <person name="Grigoriev I.V."/>
            <person name="Corradi N."/>
            <person name="Roux C."/>
            <person name="Martin F.M."/>
        </authorList>
    </citation>
    <scope>NUCLEOTIDE SEQUENCE [LARGE SCALE GENOMIC DNA]</scope>
    <source>
        <strain evidence="2 3">DAOM 194757</strain>
    </source>
</reference>
<name>A0A397W4N0_9GLOM</name>
<dbReference type="EMBL" id="QKWP01000032">
    <property type="protein sequence ID" value="RIB29675.1"/>
    <property type="molecule type" value="Genomic_DNA"/>
</dbReference>
<comment type="caution">
    <text evidence="2">The sequence shown here is derived from an EMBL/GenBank/DDBJ whole genome shotgun (WGS) entry which is preliminary data.</text>
</comment>
<organism evidence="2 3">
    <name type="scientific">Gigaspora rosea</name>
    <dbReference type="NCBI Taxonomy" id="44941"/>
    <lineage>
        <taxon>Eukaryota</taxon>
        <taxon>Fungi</taxon>
        <taxon>Fungi incertae sedis</taxon>
        <taxon>Mucoromycota</taxon>
        <taxon>Glomeromycotina</taxon>
        <taxon>Glomeromycetes</taxon>
        <taxon>Diversisporales</taxon>
        <taxon>Gigasporaceae</taxon>
        <taxon>Gigaspora</taxon>
    </lineage>
</organism>
<dbReference type="OrthoDB" id="2466178at2759"/>
<dbReference type="Proteomes" id="UP000266673">
    <property type="component" value="Unassembled WGS sequence"/>
</dbReference>
<dbReference type="AlphaFoldDB" id="A0A397W4N0"/>
<protein>
    <submittedName>
        <fullName evidence="2">Uncharacterized protein</fullName>
    </submittedName>
</protein>
<proteinExistence type="predicted"/>
<accession>A0A397W4N0</accession>
<keyword evidence="3" id="KW-1185">Reference proteome</keyword>
<evidence type="ECO:0000313" key="3">
    <source>
        <dbReference type="Proteomes" id="UP000266673"/>
    </source>
</evidence>
<evidence type="ECO:0000256" key="1">
    <source>
        <dbReference type="SAM" id="MobiDB-lite"/>
    </source>
</evidence>
<sequence length="178" mass="20288">FSHTNPRFEYLKINTQLKDSTIFVVGQMETLITLILKKNSDTVSLQIQPTSANLTRFRLLQIHQNITKNLKKAPVIQTPSLTTLSDIESEPPVKRKRSEEIDQLIDVNFTNTNDNYKSETIKANSVKTSQEKPEKPIKNPKSIKNSTSPLIKERPIRTTRGPKKSCHMTVEDAESDKE</sequence>
<feature type="non-terminal residue" evidence="2">
    <location>
        <position position="1"/>
    </location>
</feature>
<gene>
    <name evidence="2" type="ORF">C2G38_2056234</name>
</gene>